<evidence type="ECO:0000256" key="2">
    <source>
        <dbReference type="ARBA" id="ARBA00008814"/>
    </source>
</evidence>
<evidence type="ECO:0000256" key="4">
    <source>
        <dbReference type="ARBA" id="ARBA00022729"/>
    </source>
</evidence>
<dbReference type="Pfam" id="PF01497">
    <property type="entry name" value="Peripla_BP_2"/>
    <property type="match status" value="1"/>
</dbReference>
<feature type="domain" description="Fe/B12 periplasmic-binding" evidence="6">
    <location>
        <begin position="65"/>
        <end position="338"/>
    </location>
</feature>
<keyword evidence="8" id="KW-1185">Reference proteome</keyword>
<evidence type="ECO:0000256" key="5">
    <source>
        <dbReference type="SAM" id="SignalP"/>
    </source>
</evidence>
<keyword evidence="3" id="KW-0813">Transport</keyword>
<keyword evidence="4 5" id="KW-0732">Signal</keyword>
<dbReference type="PANTHER" id="PTHR30532:SF24">
    <property type="entry name" value="FERRIC ENTEROBACTIN-BINDING PERIPLASMIC PROTEIN FEPB"/>
    <property type="match status" value="1"/>
</dbReference>
<dbReference type="PROSITE" id="PS51257">
    <property type="entry name" value="PROKAR_LIPOPROTEIN"/>
    <property type="match status" value="1"/>
</dbReference>
<reference evidence="7 8" key="1">
    <citation type="submission" date="2024-08" db="EMBL/GenBank/DDBJ databases">
        <title>Genome mining of Saccharopolyspora cebuensis PGLac3 from Nigerian medicinal plant.</title>
        <authorList>
            <person name="Ezeobiora C.E."/>
            <person name="Igbokwe N.H."/>
            <person name="Amin D.H."/>
            <person name="Mendie U.E."/>
        </authorList>
    </citation>
    <scope>NUCLEOTIDE SEQUENCE [LARGE SCALE GENOMIC DNA]</scope>
    <source>
        <strain evidence="7 8">PGLac3</strain>
    </source>
</reference>
<accession>A0ABV4CPH7</accession>
<dbReference type="InterPro" id="IPR051313">
    <property type="entry name" value="Bact_iron-sidero_bind"/>
</dbReference>
<dbReference type="CDD" id="cd01146">
    <property type="entry name" value="FhuD"/>
    <property type="match status" value="1"/>
</dbReference>
<protein>
    <submittedName>
        <fullName evidence="7">Iron-siderophore ABC transporter substrate-binding protein</fullName>
    </submittedName>
</protein>
<evidence type="ECO:0000256" key="3">
    <source>
        <dbReference type="ARBA" id="ARBA00022448"/>
    </source>
</evidence>
<comment type="similarity">
    <text evidence="2">Belongs to the bacterial solute-binding protein 8 family.</text>
</comment>
<feature type="chain" id="PRO_5045768495" evidence="5">
    <location>
        <begin position="37"/>
        <end position="338"/>
    </location>
</feature>
<name>A0ABV4CPH7_9PSEU</name>
<dbReference type="Proteomes" id="UP001564626">
    <property type="component" value="Unassembled WGS sequence"/>
</dbReference>
<feature type="signal peptide" evidence="5">
    <location>
        <begin position="1"/>
        <end position="36"/>
    </location>
</feature>
<comment type="caution">
    <text evidence="7">The sequence shown here is derived from an EMBL/GenBank/DDBJ whole genome shotgun (WGS) entry which is preliminary data.</text>
</comment>
<dbReference type="PROSITE" id="PS50983">
    <property type="entry name" value="FE_B12_PBP"/>
    <property type="match status" value="1"/>
</dbReference>
<evidence type="ECO:0000259" key="6">
    <source>
        <dbReference type="PROSITE" id="PS50983"/>
    </source>
</evidence>
<organism evidence="7 8">
    <name type="scientific">Saccharopolyspora cebuensis</name>
    <dbReference type="NCBI Taxonomy" id="418759"/>
    <lineage>
        <taxon>Bacteria</taxon>
        <taxon>Bacillati</taxon>
        <taxon>Actinomycetota</taxon>
        <taxon>Actinomycetes</taxon>
        <taxon>Pseudonocardiales</taxon>
        <taxon>Pseudonocardiaceae</taxon>
        <taxon>Saccharopolyspora</taxon>
    </lineage>
</organism>
<dbReference type="RefSeq" id="WP_345361490.1">
    <property type="nucleotide sequence ID" value="NZ_BAABII010000005.1"/>
</dbReference>
<comment type="subcellular location">
    <subcellularLocation>
        <location evidence="1">Cell envelope</location>
    </subcellularLocation>
</comment>
<evidence type="ECO:0000313" key="8">
    <source>
        <dbReference type="Proteomes" id="UP001564626"/>
    </source>
</evidence>
<sequence>MRPVRSLPRRKRGALVALLGVAVLLTGCGSTPPEPAAPPPDPSGAFPVTIETAFGPVTVPEQPQRVVALGWSDAETALALGVEPVGAADWLPVGGDGLGPWAKEAGLSYRNPPKMLGTTELDLEEVAALEPDLILDTRSSGDPARHERLSALGVPVVGVPAGAAAYMTPWQDQLAMIGQALGRTEEADRLHAELDAEFRRAAEANPAFQDATAVVAARSTSGYGAYVNGDVRVDFLRALGFRNSPAVQDLAAGNFFVPISNERLGLLDADLTVATAIGVEPSEITADPLFQAVPSVRAGRSVVLDDPTVSQAFASASVHGLSYALDAVVPRLAAAMAP</sequence>
<dbReference type="SUPFAM" id="SSF53807">
    <property type="entry name" value="Helical backbone' metal receptor"/>
    <property type="match status" value="1"/>
</dbReference>
<dbReference type="Gene3D" id="3.40.50.1980">
    <property type="entry name" value="Nitrogenase molybdenum iron protein domain"/>
    <property type="match status" value="2"/>
</dbReference>
<proteinExistence type="inferred from homology"/>
<evidence type="ECO:0000313" key="7">
    <source>
        <dbReference type="EMBL" id="MEY8041842.1"/>
    </source>
</evidence>
<dbReference type="PANTHER" id="PTHR30532">
    <property type="entry name" value="IRON III DICITRATE-BINDING PERIPLASMIC PROTEIN"/>
    <property type="match status" value="1"/>
</dbReference>
<gene>
    <name evidence="7" type="ORF">AB8O55_20730</name>
</gene>
<dbReference type="EMBL" id="JBGEHV010000043">
    <property type="protein sequence ID" value="MEY8041842.1"/>
    <property type="molecule type" value="Genomic_DNA"/>
</dbReference>
<dbReference type="InterPro" id="IPR002491">
    <property type="entry name" value="ABC_transptr_periplasmic_BD"/>
</dbReference>
<evidence type="ECO:0000256" key="1">
    <source>
        <dbReference type="ARBA" id="ARBA00004196"/>
    </source>
</evidence>